<evidence type="ECO:0000313" key="2">
    <source>
        <dbReference type="EMBL" id="KDR06514.1"/>
    </source>
</evidence>
<evidence type="ECO:0000256" key="1">
    <source>
        <dbReference type="SAM" id="MobiDB-lite"/>
    </source>
</evidence>
<feature type="region of interest" description="Disordered" evidence="1">
    <location>
        <begin position="43"/>
        <end position="89"/>
    </location>
</feature>
<reference evidence="2 3" key="1">
    <citation type="journal article" date="2014" name="Nat. Commun.">
        <title>Molecular traces of alternative social organization in a termite genome.</title>
        <authorList>
            <person name="Terrapon N."/>
            <person name="Li C."/>
            <person name="Robertson H.M."/>
            <person name="Ji L."/>
            <person name="Meng X."/>
            <person name="Booth W."/>
            <person name="Chen Z."/>
            <person name="Childers C.P."/>
            <person name="Glastad K.M."/>
            <person name="Gokhale K."/>
            <person name="Gowin J."/>
            <person name="Gronenberg W."/>
            <person name="Hermansen R.A."/>
            <person name="Hu H."/>
            <person name="Hunt B.G."/>
            <person name="Huylmans A.K."/>
            <person name="Khalil S.M."/>
            <person name="Mitchell R.D."/>
            <person name="Munoz-Torres M.C."/>
            <person name="Mustard J.A."/>
            <person name="Pan H."/>
            <person name="Reese J.T."/>
            <person name="Scharf M.E."/>
            <person name="Sun F."/>
            <person name="Vogel H."/>
            <person name="Xiao J."/>
            <person name="Yang W."/>
            <person name="Yang Z."/>
            <person name="Yang Z."/>
            <person name="Zhou J."/>
            <person name="Zhu J."/>
            <person name="Brent C.S."/>
            <person name="Elsik C.G."/>
            <person name="Goodisman M.A."/>
            <person name="Liberles D.A."/>
            <person name="Roe R.M."/>
            <person name="Vargo E.L."/>
            <person name="Vilcinskas A."/>
            <person name="Wang J."/>
            <person name="Bornberg-Bauer E."/>
            <person name="Korb J."/>
            <person name="Zhang G."/>
            <person name="Liebig J."/>
        </authorList>
    </citation>
    <scope>NUCLEOTIDE SEQUENCE [LARGE SCALE GENOMIC DNA]</scope>
    <source>
        <tissue evidence="2">Whole organism</tissue>
    </source>
</reference>
<dbReference type="InParanoid" id="A0A067QFU8"/>
<evidence type="ECO:0000313" key="3">
    <source>
        <dbReference type="Proteomes" id="UP000027135"/>
    </source>
</evidence>
<dbReference type="Proteomes" id="UP000027135">
    <property type="component" value="Unassembled WGS sequence"/>
</dbReference>
<accession>A0A067QFU8</accession>
<name>A0A067QFU8_ZOONE</name>
<feature type="region of interest" description="Disordered" evidence="1">
    <location>
        <begin position="1"/>
        <end position="22"/>
    </location>
</feature>
<dbReference type="EMBL" id="KK853582">
    <property type="protein sequence ID" value="KDR06514.1"/>
    <property type="molecule type" value="Genomic_DNA"/>
</dbReference>
<sequence length="191" mass="21467">MSEGSFSQIGSLSTLNDSVNSQIDDSSNILTVTSTTRAVSSYDYGNYRQMQPNSTALPVESSRSETAERKRPHINGKQRNRRSMSENSLSQIGSLNLMNESVNTQTRGSSNILEHTGDYERDNVQIIKNKTFSQPQFENEDQAHSKLGQNGVELSRGRASANNVRHQKHQNIATTEGYRMMPKRVRIWDGE</sequence>
<dbReference type="AlphaFoldDB" id="A0A067QFU8"/>
<proteinExistence type="predicted"/>
<feature type="compositionally biased region" description="Basic residues" evidence="1">
    <location>
        <begin position="70"/>
        <end position="82"/>
    </location>
</feature>
<keyword evidence="3" id="KW-1185">Reference proteome</keyword>
<organism evidence="2 3">
    <name type="scientific">Zootermopsis nevadensis</name>
    <name type="common">Dampwood termite</name>
    <dbReference type="NCBI Taxonomy" id="136037"/>
    <lineage>
        <taxon>Eukaryota</taxon>
        <taxon>Metazoa</taxon>
        <taxon>Ecdysozoa</taxon>
        <taxon>Arthropoda</taxon>
        <taxon>Hexapoda</taxon>
        <taxon>Insecta</taxon>
        <taxon>Pterygota</taxon>
        <taxon>Neoptera</taxon>
        <taxon>Polyneoptera</taxon>
        <taxon>Dictyoptera</taxon>
        <taxon>Blattodea</taxon>
        <taxon>Blattoidea</taxon>
        <taxon>Termitoidae</taxon>
        <taxon>Termopsidae</taxon>
        <taxon>Zootermopsis</taxon>
    </lineage>
</organism>
<protein>
    <submittedName>
        <fullName evidence="2">Uncharacterized protein</fullName>
    </submittedName>
</protein>
<gene>
    <name evidence="2" type="ORF">L798_04192</name>
</gene>